<dbReference type="OrthoDB" id="46633at2"/>
<protein>
    <submittedName>
        <fullName evidence="1">DUF721 domain-containing protein</fullName>
    </submittedName>
</protein>
<dbReference type="PANTHER" id="PTHR36456">
    <property type="entry name" value="UPF0232 PROTEIN SCO3875"/>
    <property type="match status" value="1"/>
</dbReference>
<dbReference type="EMBL" id="VTOY01000006">
    <property type="protein sequence ID" value="TYZ22266.1"/>
    <property type="molecule type" value="Genomic_DNA"/>
</dbReference>
<keyword evidence="2" id="KW-1185">Reference proteome</keyword>
<dbReference type="AlphaFoldDB" id="A0A5D6W2X4"/>
<name>A0A5D6W2X4_9FIRM</name>
<evidence type="ECO:0000313" key="1">
    <source>
        <dbReference type="EMBL" id="TYZ22266.1"/>
    </source>
</evidence>
<dbReference type="InterPro" id="IPR007922">
    <property type="entry name" value="DciA-like"/>
</dbReference>
<sequence>MRLISRRSVLVRIFMSRRAGLRGNRMAKRTPGLEKVKSVIPRWVHGKGAAFEKRFFMHWVLWHWEDIVGPFNARHTEPQGIRKEILYLYCGNPSLRNNLIMMQEQITQMVNNYAGQKMIAGIAFCRRWEHPDTDGIDDIRIAHTQPEYNWGKNRQQVLLTAEEMQESEQIGSDGMDSDIVARARELFRKHVQMEKLRASKEWHPCVDCGTLCPKDELRCPVCARNQREALAARVRQVLRDIPWARCKEVREYVPECTPKLLNEQRASMVQQLASEVDVSDTESIKAKNLVMLYRCLPPEQLTEDEIVRTIYRLRFNLHRPKDYKAPKRYSVIKLGKKVRGEH</sequence>
<reference evidence="1 2" key="1">
    <citation type="submission" date="2019-08" db="EMBL/GenBank/DDBJ databases">
        <title>Selenomonas sp. mPRGC5 and Selenomonas sp. mPRGC8 isolated from ruminal fluid of dairy goat (Capra hircus).</title>
        <authorList>
            <person name="Poothong S."/>
            <person name="Nuengjamnong C."/>
            <person name="Tanasupawat S."/>
        </authorList>
    </citation>
    <scope>NUCLEOTIDE SEQUENCE [LARGE SCALE GENOMIC DNA]</scope>
    <source>
        <strain evidence="2">mPRGC5</strain>
    </source>
</reference>
<gene>
    <name evidence="1" type="ORF">FZ040_08590</name>
</gene>
<proteinExistence type="predicted"/>
<accession>A0A5D6W2X4</accession>
<dbReference type="Pfam" id="PF05258">
    <property type="entry name" value="DciA"/>
    <property type="match status" value="1"/>
</dbReference>
<dbReference type="PANTHER" id="PTHR36456:SF1">
    <property type="entry name" value="UPF0232 PROTEIN SCO3875"/>
    <property type="match status" value="1"/>
</dbReference>
<organism evidence="1 2">
    <name type="scientific">Selenomonas ruminis</name>
    <dbReference type="NCBI Taxonomy" id="2593411"/>
    <lineage>
        <taxon>Bacteria</taxon>
        <taxon>Bacillati</taxon>
        <taxon>Bacillota</taxon>
        <taxon>Negativicutes</taxon>
        <taxon>Selenomonadales</taxon>
        <taxon>Selenomonadaceae</taxon>
        <taxon>Selenomonas</taxon>
    </lineage>
</organism>
<dbReference type="Proteomes" id="UP000323646">
    <property type="component" value="Unassembled WGS sequence"/>
</dbReference>
<comment type="caution">
    <text evidence="1">The sequence shown here is derived from an EMBL/GenBank/DDBJ whole genome shotgun (WGS) entry which is preliminary data.</text>
</comment>
<evidence type="ECO:0000313" key="2">
    <source>
        <dbReference type="Proteomes" id="UP000323646"/>
    </source>
</evidence>